<proteinExistence type="predicted"/>
<accession>A0A6J4S301</accession>
<reference evidence="2" key="1">
    <citation type="submission" date="2020-02" db="EMBL/GenBank/DDBJ databases">
        <authorList>
            <person name="Meier V. D."/>
        </authorList>
    </citation>
    <scope>NUCLEOTIDE SEQUENCE</scope>
    <source>
        <strain evidence="2">AVDCRST_MAG38</strain>
    </source>
</reference>
<evidence type="ECO:0000256" key="1">
    <source>
        <dbReference type="SAM" id="Phobius"/>
    </source>
</evidence>
<dbReference type="AlphaFoldDB" id="A0A6J4S301"/>
<sequence>MPAELIALPPVAFALWLLAGATGGSGRWSLRERVGVVLGASVGIGPLALAALGLFGWLLLIAALTVGLTTYAVARRSSRLTRPRGPGRSWALPRP</sequence>
<protein>
    <submittedName>
        <fullName evidence="2">Uncharacterized protein</fullName>
    </submittedName>
</protein>
<dbReference type="EMBL" id="CADCVJ010000174">
    <property type="protein sequence ID" value="CAA9482249.1"/>
    <property type="molecule type" value="Genomic_DNA"/>
</dbReference>
<name>A0A6J4S301_9ACTN</name>
<evidence type="ECO:0000313" key="2">
    <source>
        <dbReference type="EMBL" id="CAA9482249.1"/>
    </source>
</evidence>
<keyword evidence="1" id="KW-0472">Membrane</keyword>
<organism evidence="2">
    <name type="scientific">uncultured Solirubrobacteraceae bacterium</name>
    <dbReference type="NCBI Taxonomy" id="1162706"/>
    <lineage>
        <taxon>Bacteria</taxon>
        <taxon>Bacillati</taxon>
        <taxon>Actinomycetota</taxon>
        <taxon>Thermoleophilia</taxon>
        <taxon>Solirubrobacterales</taxon>
        <taxon>Solirubrobacteraceae</taxon>
        <taxon>environmental samples</taxon>
    </lineage>
</organism>
<gene>
    <name evidence="2" type="ORF">AVDCRST_MAG38-2111</name>
</gene>
<keyword evidence="1" id="KW-0812">Transmembrane</keyword>
<feature type="transmembrane region" description="Helical" evidence="1">
    <location>
        <begin position="47"/>
        <end position="74"/>
    </location>
</feature>
<keyword evidence="1" id="KW-1133">Transmembrane helix</keyword>